<keyword evidence="3" id="KW-0413">Isomerase</keyword>
<dbReference type="SUPFAM" id="SSF55718">
    <property type="entry name" value="SCP-like"/>
    <property type="match status" value="1"/>
</dbReference>
<protein>
    <submittedName>
        <fullName evidence="3">Maleylpyruvate isomerase family mycothiol-dependent enzyme</fullName>
    </submittedName>
</protein>
<sequence>MTPTRLATALRHHTAALAAAAATTDPDARVPTCPDWPVRVLVGHVGQAHRWAASIIRTGPSAVPDPFTADPGSPSSWPAWLSSGAAELIDAVSTSDTPVWTFFGEGPATFWLRRMLNDTLVHHSDAAGATFSVAPDLADDAITEWLELLAHPVTATLKPDVTALRGTGQTLQLAPDDGPGWHLTRTPSGISWTRDSAPADATLAGSLRDLLLVFTRRLPVDQVRLTGDRALIDHWLAHSAA</sequence>
<dbReference type="InterPro" id="IPR036527">
    <property type="entry name" value="SCP2_sterol-bd_dom_sf"/>
</dbReference>
<dbReference type="InterPro" id="IPR017517">
    <property type="entry name" value="Maleyloyr_isom"/>
</dbReference>
<dbReference type="Pfam" id="PF11716">
    <property type="entry name" value="MDMPI_N"/>
    <property type="match status" value="1"/>
</dbReference>
<evidence type="ECO:0000313" key="4">
    <source>
        <dbReference type="Proteomes" id="UP001330812"/>
    </source>
</evidence>
<proteinExistence type="predicted"/>
<dbReference type="PANTHER" id="PTHR40758:SF1">
    <property type="entry name" value="CONSERVED PROTEIN"/>
    <property type="match status" value="1"/>
</dbReference>
<evidence type="ECO:0000259" key="2">
    <source>
        <dbReference type="Pfam" id="PF11716"/>
    </source>
</evidence>
<keyword evidence="1" id="KW-0732">Signal</keyword>
<accession>A0ABZ1IMU5</accession>
<dbReference type="SUPFAM" id="SSF109854">
    <property type="entry name" value="DinB/YfiT-like putative metalloenzymes"/>
    <property type="match status" value="1"/>
</dbReference>
<dbReference type="PANTHER" id="PTHR40758">
    <property type="entry name" value="CONSERVED PROTEIN"/>
    <property type="match status" value="1"/>
</dbReference>
<dbReference type="EMBL" id="CP142149">
    <property type="protein sequence ID" value="WSE35028.1"/>
    <property type="molecule type" value="Genomic_DNA"/>
</dbReference>
<dbReference type="InterPro" id="IPR034660">
    <property type="entry name" value="DinB/YfiT-like"/>
</dbReference>
<dbReference type="Proteomes" id="UP001330812">
    <property type="component" value="Chromosome"/>
</dbReference>
<reference evidence="3 4" key="1">
    <citation type="journal article" date="2015" name="Int. J. Syst. Evol. Microbiol.">
        <title>Amycolatopsis rhabdoformis sp. nov., an actinomycete isolated from a tropical forest soil.</title>
        <authorList>
            <person name="Souza W.R."/>
            <person name="Silva R.E."/>
            <person name="Goodfellow M."/>
            <person name="Busarakam K."/>
            <person name="Figueiro F.S."/>
            <person name="Ferreira D."/>
            <person name="Rodrigues-Filho E."/>
            <person name="Moraes L.A.B."/>
            <person name="Zucchi T.D."/>
        </authorList>
    </citation>
    <scope>NUCLEOTIDE SEQUENCE [LARGE SCALE GENOMIC DNA]</scope>
    <source>
        <strain evidence="3 4">NCIMB 14900</strain>
    </source>
</reference>
<keyword evidence="4" id="KW-1185">Reference proteome</keyword>
<dbReference type="RefSeq" id="WP_326837835.1">
    <property type="nucleotide sequence ID" value="NZ_CP142149.1"/>
</dbReference>
<feature type="signal peptide" evidence="1">
    <location>
        <begin position="1"/>
        <end position="21"/>
    </location>
</feature>
<dbReference type="GO" id="GO:0016853">
    <property type="term" value="F:isomerase activity"/>
    <property type="evidence" value="ECO:0007669"/>
    <property type="project" value="UniProtKB-KW"/>
</dbReference>
<dbReference type="NCBIfam" id="TIGR03083">
    <property type="entry name" value="maleylpyruvate isomerase family mycothiol-dependent enzyme"/>
    <property type="match status" value="1"/>
</dbReference>
<feature type="chain" id="PRO_5046960324" evidence="1">
    <location>
        <begin position="22"/>
        <end position="241"/>
    </location>
</feature>
<gene>
    <name evidence="3" type="ORF">VSH64_23645</name>
</gene>
<name>A0ABZ1IMU5_9PSEU</name>
<evidence type="ECO:0000313" key="3">
    <source>
        <dbReference type="EMBL" id="WSE35028.1"/>
    </source>
</evidence>
<feature type="domain" description="Mycothiol-dependent maleylpyruvate isomerase metal-binding" evidence="2">
    <location>
        <begin position="9"/>
        <end position="127"/>
    </location>
</feature>
<organism evidence="3 4">
    <name type="scientific">Amycolatopsis rhabdoformis</name>
    <dbReference type="NCBI Taxonomy" id="1448059"/>
    <lineage>
        <taxon>Bacteria</taxon>
        <taxon>Bacillati</taxon>
        <taxon>Actinomycetota</taxon>
        <taxon>Actinomycetes</taxon>
        <taxon>Pseudonocardiales</taxon>
        <taxon>Pseudonocardiaceae</taxon>
        <taxon>Amycolatopsis</taxon>
    </lineage>
</organism>
<dbReference type="InterPro" id="IPR024344">
    <property type="entry name" value="MDMPI_metal-binding"/>
</dbReference>
<evidence type="ECO:0000256" key="1">
    <source>
        <dbReference type="SAM" id="SignalP"/>
    </source>
</evidence>